<evidence type="ECO:0000256" key="5">
    <source>
        <dbReference type="ARBA" id="ARBA00022840"/>
    </source>
</evidence>
<dbReference type="CDD" id="cd01128">
    <property type="entry name" value="rho_factor_C"/>
    <property type="match status" value="1"/>
</dbReference>
<dbReference type="Pfam" id="PF07498">
    <property type="entry name" value="Rho_N"/>
    <property type="match status" value="1"/>
</dbReference>
<evidence type="ECO:0000256" key="3">
    <source>
        <dbReference type="ARBA" id="ARBA00022801"/>
    </source>
</evidence>
<dbReference type="GO" id="GO:0006353">
    <property type="term" value="P:DNA-templated transcription termination"/>
    <property type="evidence" value="ECO:0007669"/>
    <property type="project" value="UniProtKB-UniRule"/>
</dbReference>
<dbReference type="GO" id="GO:0008186">
    <property type="term" value="F:ATP-dependent activity, acting on RNA"/>
    <property type="evidence" value="ECO:0007669"/>
    <property type="project" value="UniProtKB-UniRule"/>
</dbReference>
<dbReference type="InterPro" id="IPR011113">
    <property type="entry name" value="Rho_RNA-bd"/>
</dbReference>
<dbReference type="SUPFAM" id="SSF52540">
    <property type="entry name" value="P-loop containing nucleoside triphosphate hydrolases"/>
    <property type="match status" value="1"/>
</dbReference>
<evidence type="ECO:0000256" key="7">
    <source>
        <dbReference type="ARBA" id="ARBA00023015"/>
    </source>
</evidence>
<dbReference type="InterPro" id="IPR027417">
    <property type="entry name" value="P-loop_NTPase"/>
</dbReference>
<evidence type="ECO:0000256" key="1">
    <source>
        <dbReference type="ARBA" id="ARBA00022472"/>
    </source>
</evidence>
<protein>
    <recommendedName>
        <fullName evidence="9 10">Transcription termination factor Rho</fullName>
        <ecNumber evidence="9 10">3.6.4.-</ecNumber>
    </recommendedName>
    <alternativeName>
        <fullName evidence="9">ATP-dependent helicase Rho</fullName>
    </alternativeName>
</protein>
<dbReference type="Gene3D" id="3.40.50.300">
    <property type="entry name" value="P-loop containing nucleotide triphosphate hydrolases"/>
    <property type="match status" value="1"/>
</dbReference>
<evidence type="ECO:0000259" key="12">
    <source>
        <dbReference type="PROSITE" id="PS51856"/>
    </source>
</evidence>
<dbReference type="SUPFAM" id="SSF68912">
    <property type="entry name" value="Rho N-terminal domain-like"/>
    <property type="match status" value="1"/>
</dbReference>
<dbReference type="PROSITE" id="PS51856">
    <property type="entry name" value="RHO_RNA_BD"/>
    <property type="match status" value="1"/>
</dbReference>
<dbReference type="eggNOG" id="COG1158">
    <property type="taxonomic scope" value="Bacteria"/>
</dbReference>
<dbReference type="Proteomes" id="UP000051324">
    <property type="component" value="Unassembled WGS sequence"/>
</dbReference>
<evidence type="ECO:0000256" key="2">
    <source>
        <dbReference type="ARBA" id="ARBA00022741"/>
    </source>
</evidence>
<comment type="caution">
    <text evidence="13">The sequence shown here is derived from an EMBL/GenBank/DDBJ whole genome shotgun (WGS) entry which is preliminary data.</text>
</comment>
<dbReference type="EMBL" id="AZFT01000053">
    <property type="protein sequence ID" value="KRL83365.1"/>
    <property type="molecule type" value="Genomic_DNA"/>
</dbReference>
<gene>
    <name evidence="9" type="primary">rho</name>
    <name evidence="13" type="ORF">FC32_GL000615</name>
</gene>
<dbReference type="STRING" id="1423724.FC32_GL000615"/>
<dbReference type="InterPro" id="IPR004665">
    <property type="entry name" value="Term_rho"/>
</dbReference>
<feature type="binding site" evidence="9">
    <location>
        <begin position="183"/>
        <end position="188"/>
    </location>
    <ligand>
        <name>ATP</name>
        <dbReference type="ChEBI" id="CHEBI:30616"/>
    </ligand>
</feature>
<dbReference type="SMART" id="SM00382">
    <property type="entry name" value="AAA"/>
    <property type="match status" value="1"/>
</dbReference>
<name>A0A0R1TXS8_9LACO</name>
<dbReference type="GO" id="GO:0003723">
    <property type="term" value="F:RNA binding"/>
    <property type="evidence" value="ECO:0007669"/>
    <property type="project" value="UniProtKB-UniRule"/>
</dbReference>
<dbReference type="GO" id="GO:0016787">
    <property type="term" value="F:hydrolase activity"/>
    <property type="evidence" value="ECO:0007669"/>
    <property type="project" value="UniProtKB-KW"/>
</dbReference>
<evidence type="ECO:0000256" key="4">
    <source>
        <dbReference type="ARBA" id="ARBA00022806"/>
    </source>
</evidence>
<dbReference type="PANTHER" id="PTHR46425">
    <property type="entry name" value="TRANSCRIPTION TERMINATION FACTOR RHO"/>
    <property type="match status" value="1"/>
</dbReference>
<evidence type="ECO:0000256" key="8">
    <source>
        <dbReference type="ARBA" id="ARBA00023163"/>
    </source>
</evidence>
<dbReference type="InterPro" id="IPR011129">
    <property type="entry name" value="CSD"/>
</dbReference>
<keyword evidence="8 9" id="KW-0804">Transcription</keyword>
<dbReference type="EC" id="3.6.4.-" evidence="9 10"/>
<evidence type="ECO:0000313" key="14">
    <source>
        <dbReference type="Proteomes" id="UP000051324"/>
    </source>
</evidence>
<dbReference type="PATRIC" id="fig|1423724.4.peg.651"/>
<dbReference type="SMART" id="SM00959">
    <property type="entry name" value="Rho_N"/>
    <property type="match status" value="1"/>
</dbReference>
<keyword evidence="1 9" id="KW-0806">Transcription termination</keyword>
<comment type="caution">
    <text evidence="9">Lacks conserved residue(s) required for the propagation of feature annotation.</text>
</comment>
<feature type="binding site" evidence="9">
    <location>
        <position position="214"/>
    </location>
    <ligand>
        <name>ATP</name>
        <dbReference type="ChEBI" id="CHEBI:30616"/>
    </ligand>
</feature>
<reference evidence="13 14" key="1">
    <citation type="journal article" date="2015" name="Genome Announc.">
        <title>Expanding the biotechnology potential of lactobacilli through comparative genomics of 213 strains and associated genera.</title>
        <authorList>
            <person name="Sun Z."/>
            <person name="Harris H.M."/>
            <person name="McCann A."/>
            <person name="Guo C."/>
            <person name="Argimon S."/>
            <person name="Zhang W."/>
            <person name="Yang X."/>
            <person name="Jeffery I.B."/>
            <person name="Cooney J.C."/>
            <person name="Kagawa T.F."/>
            <person name="Liu W."/>
            <person name="Song Y."/>
            <person name="Salvetti E."/>
            <person name="Wrobel A."/>
            <person name="Rasinkangas P."/>
            <person name="Parkhill J."/>
            <person name="Rea M.C."/>
            <person name="O'Sullivan O."/>
            <person name="Ritari J."/>
            <person name="Douillard F.P."/>
            <person name="Paul Ross R."/>
            <person name="Yang R."/>
            <person name="Briner A.E."/>
            <person name="Felis G.E."/>
            <person name="de Vos W.M."/>
            <person name="Barrangou R."/>
            <person name="Klaenhammer T.R."/>
            <person name="Caufield P.W."/>
            <person name="Cui Y."/>
            <person name="Zhang H."/>
            <person name="O'Toole P.W."/>
        </authorList>
    </citation>
    <scope>NUCLEOTIDE SEQUENCE [LARGE SCALE GENOMIC DNA]</scope>
    <source>
        <strain evidence="13 14">DSM 16634</strain>
    </source>
</reference>
<dbReference type="InterPro" id="IPR003593">
    <property type="entry name" value="AAA+_ATPase"/>
</dbReference>
<keyword evidence="3 9" id="KW-0378">Hydrolase</keyword>
<dbReference type="SUPFAM" id="SSF50249">
    <property type="entry name" value="Nucleic acid-binding proteins"/>
    <property type="match status" value="1"/>
</dbReference>
<comment type="similarity">
    <text evidence="9 11">Belongs to the Rho family.</text>
</comment>
<dbReference type="Pfam" id="PF07497">
    <property type="entry name" value="Rho_RNA_bind"/>
    <property type="match status" value="1"/>
</dbReference>
<keyword evidence="7 9" id="KW-0805">Transcription regulation</keyword>
<dbReference type="InterPro" id="IPR011112">
    <property type="entry name" value="Rho-like_N"/>
</dbReference>
<dbReference type="InterPro" id="IPR012340">
    <property type="entry name" value="NA-bd_OB-fold"/>
</dbReference>
<dbReference type="HAMAP" id="MF_01884">
    <property type="entry name" value="Rho"/>
    <property type="match status" value="1"/>
</dbReference>
<dbReference type="InterPro" id="IPR041703">
    <property type="entry name" value="Rho_factor_ATP-bd"/>
</dbReference>
<evidence type="ECO:0000313" key="13">
    <source>
        <dbReference type="EMBL" id="KRL83365.1"/>
    </source>
</evidence>
<keyword evidence="14" id="KW-1185">Reference proteome</keyword>
<proteinExistence type="inferred from homology"/>
<keyword evidence="2 9" id="KW-0547">Nucleotide-binding</keyword>
<dbReference type="NCBIfam" id="TIGR00767">
    <property type="entry name" value="rho"/>
    <property type="match status" value="1"/>
</dbReference>
<evidence type="ECO:0000256" key="9">
    <source>
        <dbReference type="HAMAP-Rule" id="MF_01884"/>
    </source>
</evidence>
<comment type="subunit">
    <text evidence="9">Homohexamer. The homohexamer assembles into an open ring structure.</text>
</comment>
<accession>A0A0R1TXS8</accession>
<feature type="domain" description="Rho RNA-BD" evidence="12">
    <location>
        <begin position="51"/>
        <end position="128"/>
    </location>
</feature>
<dbReference type="Gene3D" id="2.40.50.140">
    <property type="entry name" value="Nucleic acid-binding proteins"/>
    <property type="match status" value="1"/>
</dbReference>
<dbReference type="GO" id="GO:0004386">
    <property type="term" value="F:helicase activity"/>
    <property type="evidence" value="ECO:0007669"/>
    <property type="project" value="UniProtKB-UniRule"/>
</dbReference>
<evidence type="ECO:0000256" key="6">
    <source>
        <dbReference type="ARBA" id="ARBA00022884"/>
    </source>
</evidence>
<dbReference type="PANTHER" id="PTHR46425:SF1">
    <property type="entry name" value="TRANSCRIPTION TERMINATION FACTOR RHO"/>
    <property type="match status" value="1"/>
</dbReference>
<comment type="function">
    <text evidence="9">Facilitates transcription termination by a mechanism that involves Rho binding to the nascent RNA, activation of Rho's RNA-dependent ATPase activity, and release of the mRNA from the DNA template.</text>
</comment>
<sequence length="437" mass="49543">MSENVTLEDLQQKTLKELYEYARKYKIKYYSQMNKKELSLAVIRAQAEESSFVMKGVLEIFYDEGGYGFLRPLNYSQSKEDIYVSASQIKRFGLRNGDEVVGKVRPPRKNVANDRYGMLYIDSVNGKSPEEAKGRPHFPALTAKYPNQQLILEHDPKKLSTRAIDLFAPIGFGQRGLIVAPPKAGKTTFLKDITAGISANYPYAKLIVLLIDERPEEVTDLEEYLAKINPNGEVVYSTFDQRPENHVHISELVLERAMRLVEDKQDVIILLDSLTRLARAYNLVEPSSGKTLSGGLDPSALYRPKKFFGAARNVKEGGSLTILATALVDTGSRMDDIIFEEFKGTGNQEIQLNRTLAERRIFPALDLKKSGTRKEELLLSKDTLDTIWKIRRAFGDDMLRETENVLKVLRQTPNNEAFCAEFSELGFLNNTVQNRKR</sequence>
<dbReference type="NCBIfam" id="NF006886">
    <property type="entry name" value="PRK09376.1"/>
    <property type="match status" value="1"/>
</dbReference>
<keyword evidence="5 9" id="KW-0067">ATP-binding</keyword>
<dbReference type="GO" id="GO:0005524">
    <property type="term" value="F:ATP binding"/>
    <property type="evidence" value="ECO:0007669"/>
    <property type="project" value="UniProtKB-UniRule"/>
</dbReference>
<dbReference type="Pfam" id="PF00006">
    <property type="entry name" value="ATP-synt_ab"/>
    <property type="match status" value="1"/>
</dbReference>
<organism evidence="13 14">
    <name type="scientific">Ligilactobacillus apodemi DSM 16634 = JCM 16172</name>
    <dbReference type="NCBI Taxonomy" id="1423724"/>
    <lineage>
        <taxon>Bacteria</taxon>
        <taxon>Bacillati</taxon>
        <taxon>Bacillota</taxon>
        <taxon>Bacilli</taxon>
        <taxon>Lactobacillales</taxon>
        <taxon>Lactobacillaceae</taxon>
        <taxon>Ligilactobacillus</taxon>
    </lineage>
</organism>
<dbReference type="RefSeq" id="WP_025086490.1">
    <property type="nucleotide sequence ID" value="NZ_AZFT01000053.1"/>
</dbReference>
<evidence type="ECO:0000256" key="11">
    <source>
        <dbReference type="PROSITE-ProRule" id="PRU01203"/>
    </source>
</evidence>
<dbReference type="SMART" id="SM00357">
    <property type="entry name" value="CSP"/>
    <property type="match status" value="1"/>
</dbReference>
<feature type="binding site" evidence="9">
    <location>
        <begin position="171"/>
        <end position="176"/>
    </location>
    <ligand>
        <name>ATP</name>
        <dbReference type="ChEBI" id="CHEBI:30616"/>
    </ligand>
</feature>
<dbReference type="Gene3D" id="1.10.720.10">
    <property type="match status" value="1"/>
</dbReference>
<evidence type="ECO:0000256" key="10">
    <source>
        <dbReference type="NCBIfam" id="TIGR00767"/>
    </source>
</evidence>
<keyword evidence="6 9" id="KW-0694">RNA-binding</keyword>
<dbReference type="AlphaFoldDB" id="A0A0R1TXS8"/>
<dbReference type="OrthoDB" id="9805197at2"/>
<dbReference type="InterPro" id="IPR000194">
    <property type="entry name" value="ATPase_F1/V1/A1_a/bsu_nucl-bd"/>
</dbReference>
<dbReference type="InterPro" id="IPR036269">
    <property type="entry name" value="Rho_N_sf"/>
</dbReference>
<keyword evidence="4 9" id="KW-0347">Helicase</keyword>